<dbReference type="EMBL" id="AOLZ01000072">
    <property type="protein sequence ID" value="EMA29127.1"/>
    <property type="molecule type" value="Genomic_DNA"/>
</dbReference>
<reference evidence="3 4" key="2">
    <citation type="journal article" date="2014" name="PLoS Genet.">
        <title>Phylogenetically driven sequencing of extremely halophilic archaea reveals strategies for static and dynamic osmo-response.</title>
        <authorList>
            <person name="Becker E.A."/>
            <person name="Seitzer P.M."/>
            <person name="Tritt A."/>
            <person name="Larsen D."/>
            <person name="Krusor M."/>
            <person name="Yao A.I."/>
            <person name="Wu D."/>
            <person name="Madern D."/>
            <person name="Eisen J.A."/>
            <person name="Darling A.E."/>
            <person name="Facciotti M.T."/>
        </authorList>
    </citation>
    <scope>NUCLEOTIDE SEQUENCE [LARGE SCALE GENOMIC DNA]</scope>
    <source>
        <strain evidence="3 4">AJ5</strain>
    </source>
</reference>
<dbReference type="KEGG" id="hlc:CHINAEXTREME08730"/>
<protein>
    <submittedName>
        <fullName evidence="3">Uncharacterized protein</fullName>
    </submittedName>
</protein>
<keyword evidence="4" id="KW-1185">Reference proteome</keyword>
<dbReference type="AlphaFoldDB" id="M0L6A4"/>
<dbReference type="Proteomes" id="UP000186547">
    <property type="component" value="Chromosome"/>
</dbReference>
<gene>
    <name evidence="3" type="ORF">C445_17304</name>
    <name evidence="2" type="ORF">CHINAEXTREME_08730</name>
</gene>
<reference evidence="2" key="3">
    <citation type="submission" date="2017-01" db="EMBL/GenBank/DDBJ databases">
        <authorList>
            <person name="Mah S.A."/>
            <person name="Swanson W.J."/>
            <person name="Moy G.W."/>
            <person name="Vacquier V.D."/>
        </authorList>
    </citation>
    <scope>NUCLEOTIDE SEQUENCE</scope>
    <source>
        <strain evidence="2">AJ5</strain>
    </source>
</reference>
<accession>M0L6A4</accession>
<dbReference type="GeneID" id="30921204"/>
<dbReference type="RefSeq" id="WP_007143152.1">
    <property type="nucleotide sequence ID" value="NZ_CP019285.1"/>
</dbReference>
<feature type="region of interest" description="Disordered" evidence="1">
    <location>
        <begin position="1"/>
        <end position="24"/>
    </location>
</feature>
<evidence type="ECO:0000313" key="2">
    <source>
        <dbReference type="EMBL" id="APW97859.1"/>
    </source>
</evidence>
<sequence>MSGTLAVATNTTNEPGPKRFETSDLPAFLIPGASSDDVTSTCSTTFGHEVIDAKVGDDRWPIPFSSGLYRTKTGRRRPWSPLTSLEVAIPPPHPSVRLD</sequence>
<feature type="compositionally biased region" description="Polar residues" evidence="1">
    <location>
        <begin position="1"/>
        <end position="14"/>
    </location>
</feature>
<dbReference type="EMBL" id="CP019285">
    <property type="protein sequence ID" value="APW97859.1"/>
    <property type="molecule type" value="Genomic_DNA"/>
</dbReference>
<dbReference type="Proteomes" id="UP000011555">
    <property type="component" value="Unassembled WGS sequence"/>
</dbReference>
<organism evidence="3 4">
    <name type="scientific">Natronobacterium lacisalsi AJ5</name>
    <dbReference type="NCBI Taxonomy" id="358396"/>
    <lineage>
        <taxon>Archaea</taxon>
        <taxon>Methanobacteriati</taxon>
        <taxon>Methanobacteriota</taxon>
        <taxon>Stenosarchaea group</taxon>
        <taxon>Halobacteria</taxon>
        <taxon>Halobacteriales</taxon>
        <taxon>Natrialbaceae</taxon>
        <taxon>Natronobacterium</taxon>
    </lineage>
</organism>
<evidence type="ECO:0000313" key="4">
    <source>
        <dbReference type="Proteomes" id="UP000011555"/>
    </source>
</evidence>
<reference evidence="2 5" key="1">
    <citation type="journal article" date="2011" name="J. Bacteriol.">
        <title>Genome sequence of Halobiforma lacisalsi AJ5, an extremely halophilic archaeon which harbors a bop gene.</title>
        <authorList>
            <person name="Jiang X."/>
            <person name="Wang S."/>
            <person name="Cheng H."/>
            <person name="Huo Y."/>
            <person name="Zhang X."/>
            <person name="Zhu X."/>
            <person name="Han X."/>
            <person name="Ni P."/>
            <person name="Wu M."/>
        </authorList>
    </citation>
    <scope>NUCLEOTIDE SEQUENCE [LARGE SCALE GENOMIC DNA]</scope>
    <source>
        <strain evidence="2 5">AJ5</strain>
    </source>
</reference>
<evidence type="ECO:0000256" key="1">
    <source>
        <dbReference type="SAM" id="MobiDB-lite"/>
    </source>
</evidence>
<name>M0L6A4_NATLA</name>
<evidence type="ECO:0000313" key="3">
    <source>
        <dbReference type="EMBL" id="EMA29127.1"/>
    </source>
</evidence>
<evidence type="ECO:0000313" key="5">
    <source>
        <dbReference type="Proteomes" id="UP000186547"/>
    </source>
</evidence>
<proteinExistence type="predicted"/>